<dbReference type="AlphaFoldDB" id="A0A382UYM4"/>
<accession>A0A382UYM4</accession>
<organism evidence="2">
    <name type="scientific">marine metagenome</name>
    <dbReference type="NCBI Taxonomy" id="408172"/>
    <lineage>
        <taxon>unclassified sequences</taxon>
        <taxon>metagenomes</taxon>
        <taxon>ecological metagenomes</taxon>
    </lineage>
</organism>
<dbReference type="Gene3D" id="3.40.220.10">
    <property type="entry name" value="Leucine Aminopeptidase, subunit E, domain 1"/>
    <property type="match status" value="1"/>
</dbReference>
<dbReference type="InterPro" id="IPR002589">
    <property type="entry name" value="Macro_dom"/>
</dbReference>
<proteinExistence type="predicted"/>
<name>A0A382UYM4_9ZZZZ</name>
<sequence length="108" mass="11598">MKQFDVHIGDITTLEVDVIVNAASRSLRGGGGVDGHIRWAAGPELDEECLKLGGCEVGQSKVTRGYDLPSKWVIHTVGPKWNGGFNGERKLLQSCYQTAMALADSLVA</sequence>
<evidence type="ECO:0000259" key="1">
    <source>
        <dbReference type="PROSITE" id="PS51154"/>
    </source>
</evidence>
<dbReference type="SMART" id="SM00506">
    <property type="entry name" value="A1pp"/>
    <property type="match status" value="1"/>
</dbReference>
<dbReference type="PANTHER" id="PTHR11106:SF27">
    <property type="entry name" value="MACRO DOMAIN-CONTAINING PROTEIN"/>
    <property type="match status" value="1"/>
</dbReference>
<dbReference type="SUPFAM" id="SSF52949">
    <property type="entry name" value="Macro domain-like"/>
    <property type="match status" value="1"/>
</dbReference>
<dbReference type="EMBL" id="UINC01147804">
    <property type="protein sequence ID" value="SVD39339.1"/>
    <property type="molecule type" value="Genomic_DNA"/>
</dbReference>
<dbReference type="InterPro" id="IPR043472">
    <property type="entry name" value="Macro_dom-like"/>
</dbReference>
<evidence type="ECO:0000313" key="2">
    <source>
        <dbReference type="EMBL" id="SVD39339.1"/>
    </source>
</evidence>
<feature type="non-terminal residue" evidence="2">
    <location>
        <position position="1"/>
    </location>
</feature>
<reference evidence="2" key="1">
    <citation type="submission" date="2018-05" db="EMBL/GenBank/DDBJ databases">
        <authorList>
            <person name="Lanie J.A."/>
            <person name="Ng W.-L."/>
            <person name="Kazmierczak K.M."/>
            <person name="Andrzejewski T.M."/>
            <person name="Davidsen T.M."/>
            <person name="Wayne K.J."/>
            <person name="Tettelin H."/>
            <person name="Glass J.I."/>
            <person name="Rusch D."/>
            <person name="Podicherti R."/>
            <person name="Tsui H.-C.T."/>
            <person name="Winkler M.E."/>
        </authorList>
    </citation>
    <scope>NUCLEOTIDE SEQUENCE</scope>
</reference>
<feature type="domain" description="Macro" evidence="1">
    <location>
        <begin position="1"/>
        <end position="108"/>
    </location>
</feature>
<feature type="non-terminal residue" evidence="2">
    <location>
        <position position="108"/>
    </location>
</feature>
<dbReference type="PANTHER" id="PTHR11106">
    <property type="entry name" value="GANGLIOSIDE INDUCED DIFFERENTIATION ASSOCIATED PROTEIN 2-RELATED"/>
    <property type="match status" value="1"/>
</dbReference>
<dbReference type="Pfam" id="PF01661">
    <property type="entry name" value="Macro"/>
    <property type="match status" value="1"/>
</dbReference>
<protein>
    <recommendedName>
        <fullName evidence="1">Macro domain-containing protein</fullName>
    </recommendedName>
</protein>
<gene>
    <name evidence="2" type="ORF">METZ01_LOCUS392193</name>
</gene>
<dbReference type="PROSITE" id="PS51154">
    <property type="entry name" value="MACRO"/>
    <property type="match status" value="1"/>
</dbReference>